<keyword evidence="4" id="KW-1185">Reference proteome</keyword>
<dbReference type="Pfam" id="PF05036">
    <property type="entry name" value="SPOR"/>
    <property type="match status" value="1"/>
</dbReference>
<protein>
    <submittedName>
        <fullName evidence="3">Sporulation related domain-containing protein</fullName>
    </submittedName>
</protein>
<dbReference type="AlphaFoldDB" id="A0A0S4MXL3"/>
<gene>
    <name evidence="3" type="ORF">JGI1_00553</name>
</gene>
<evidence type="ECO:0000313" key="3">
    <source>
        <dbReference type="EMBL" id="CUU02671.1"/>
    </source>
</evidence>
<dbReference type="STRING" id="1643428.GCA_001442855_00538"/>
<sequence>MKNFLPLLLSLYFISCAGSKVEIRPENERPGEKQDTILILNKPQKLFDDLIYETETDTVIIPKRSKQAQPQQVILAPIVLPIMAIPFQSVAEKPKETTPEVKPETPKPKEEKPEQVKTEPIKLEPEIKKPKPPEISESETHFIQVGAFITESSAFEQLKKFKSLYPTYNAYIFFDSTSGFYKVLTDGFADSTEANKTLQIVLQNFTDAFVTSQKTLNVKQQTEADTSESLVKLQIGVYSNYENAFRIKEYVEKKFKIRVEVKKTDDIFKVFALLRKGDTEMLNEIKSEFTDAFEIKENIK</sequence>
<feature type="domain" description="SPOR" evidence="2">
    <location>
        <begin position="135"/>
        <end position="217"/>
    </location>
</feature>
<name>A0A0S4MXL3_9BACT</name>
<reference evidence="4" key="1">
    <citation type="submission" date="2015-11" db="EMBL/GenBank/DDBJ databases">
        <authorList>
            <person name="Varghese N."/>
        </authorList>
    </citation>
    <scope>NUCLEOTIDE SEQUENCE [LARGE SCALE GENOMIC DNA]</scope>
</reference>
<feature type="region of interest" description="Disordered" evidence="1">
    <location>
        <begin position="93"/>
        <end position="136"/>
    </location>
</feature>
<dbReference type="Proteomes" id="UP000320623">
    <property type="component" value="Unassembled WGS sequence"/>
</dbReference>
<dbReference type="Gene3D" id="3.30.70.1070">
    <property type="entry name" value="Sporulation related repeat"/>
    <property type="match status" value="1"/>
</dbReference>
<dbReference type="PROSITE" id="PS51724">
    <property type="entry name" value="SPOR"/>
    <property type="match status" value="1"/>
</dbReference>
<dbReference type="InterPro" id="IPR036680">
    <property type="entry name" value="SPOR-like_sf"/>
</dbReference>
<proteinExistence type="predicted"/>
<evidence type="ECO:0000313" key="4">
    <source>
        <dbReference type="Proteomes" id="UP000320623"/>
    </source>
</evidence>
<dbReference type="EMBL" id="FAOO01000003">
    <property type="protein sequence ID" value="CUU02671.1"/>
    <property type="molecule type" value="Genomic_DNA"/>
</dbReference>
<accession>A0A0S4MXL3</accession>
<organism evidence="3 4">
    <name type="scientific">Candidatus Thermokryptus mobilis</name>
    <dbReference type="NCBI Taxonomy" id="1643428"/>
    <lineage>
        <taxon>Bacteria</taxon>
        <taxon>Pseudomonadati</taxon>
        <taxon>Candidatus Kryptoniota</taxon>
        <taxon>Candidatus Thermokryptus</taxon>
    </lineage>
</organism>
<evidence type="ECO:0000256" key="1">
    <source>
        <dbReference type="SAM" id="MobiDB-lite"/>
    </source>
</evidence>
<dbReference type="InterPro" id="IPR007730">
    <property type="entry name" value="SPOR-like_dom"/>
</dbReference>
<dbReference type="OrthoDB" id="9843611at2"/>
<dbReference type="GO" id="GO:0042834">
    <property type="term" value="F:peptidoglycan binding"/>
    <property type="evidence" value="ECO:0007669"/>
    <property type="project" value="InterPro"/>
</dbReference>
<evidence type="ECO:0000259" key="2">
    <source>
        <dbReference type="PROSITE" id="PS51724"/>
    </source>
</evidence>
<dbReference type="SUPFAM" id="SSF110997">
    <property type="entry name" value="Sporulation related repeat"/>
    <property type="match status" value="1"/>
</dbReference>
<dbReference type="RefSeq" id="WP_140944347.1">
    <property type="nucleotide sequence ID" value="NZ_FAOO01000003.1"/>
</dbReference>